<dbReference type="Gene3D" id="3.80.30.30">
    <property type="match status" value="1"/>
</dbReference>
<dbReference type="GO" id="GO:0003913">
    <property type="term" value="F:DNA photolyase activity"/>
    <property type="evidence" value="ECO:0007669"/>
    <property type="project" value="TreeGrafter"/>
</dbReference>
<dbReference type="EMBL" id="JAAYEE010000100">
    <property type="protein sequence ID" value="NLW35036.1"/>
    <property type="molecule type" value="Genomic_DNA"/>
</dbReference>
<dbReference type="InterPro" id="IPR049539">
    <property type="entry name" value="SPL"/>
</dbReference>
<evidence type="ECO:0000313" key="1">
    <source>
        <dbReference type="EMBL" id="NLW35036.1"/>
    </source>
</evidence>
<proteinExistence type="predicted"/>
<dbReference type="AlphaFoldDB" id="A0A971M4M8"/>
<name>A0A971M4M8_9BACT</name>
<dbReference type="GO" id="GO:1904047">
    <property type="term" value="F:S-adenosyl-L-methionine binding"/>
    <property type="evidence" value="ECO:0007669"/>
    <property type="project" value="TreeGrafter"/>
</dbReference>
<dbReference type="PANTHER" id="PTHR37822">
    <property type="entry name" value="SPORE PHOTOPRODUCT LYASE-RELATED"/>
    <property type="match status" value="1"/>
</dbReference>
<reference evidence="1" key="1">
    <citation type="journal article" date="2020" name="Biotechnol. Biofuels">
        <title>New insights from the biogas microbiome by comprehensive genome-resolved metagenomics of nearly 1600 species originating from multiple anaerobic digesters.</title>
        <authorList>
            <person name="Campanaro S."/>
            <person name="Treu L."/>
            <person name="Rodriguez-R L.M."/>
            <person name="Kovalovszki A."/>
            <person name="Ziels R.M."/>
            <person name="Maus I."/>
            <person name="Zhu X."/>
            <person name="Kougias P.G."/>
            <person name="Basile A."/>
            <person name="Luo G."/>
            <person name="Schluter A."/>
            <person name="Konstantinidis K.T."/>
            <person name="Angelidaki I."/>
        </authorList>
    </citation>
    <scope>NUCLEOTIDE SEQUENCE</scope>
    <source>
        <strain evidence="1">AS06rmzACSIP_7</strain>
    </source>
</reference>
<dbReference type="PANTHER" id="PTHR37822:SF2">
    <property type="entry name" value="SPORE PHOTOPRODUCT LYASE"/>
    <property type="match status" value="1"/>
</dbReference>
<dbReference type="GO" id="GO:0042601">
    <property type="term" value="C:endospore-forming forespore"/>
    <property type="evidence" value="ECO:0007669"/>
    <property type="project" value="TreeGrafter"/>
</dbReference>
<dbReference type="Proteomes" id="UP000777265">
    <property type="component" value="Unassembled WGS sequence"/>
</dbReference>
<dbReference type="Pfam" id="PF20903">
    <property type="entry name" value="SPL"/>
    <property type="match status" value="1"/>
</dbReference>
<comment type="caution">
    <text evidence="1">The sequence shown here is derived from an EMBL/GenBank/DDBJ whole genome shotgun (WGS) entry which is preliminary data.</text>
</comment>
<organism evidence="1 2">
    <name type="scientific">Syntrophorhabdus aromaticivorans</name>
    <dbReference type="NCBI Taxonomy" id="328301"/>
    <lineage>
        <taxon>Bacteria</taxon>
        <taxon>Pseudomonadati</taxon>
        <taxon>Thermodesulfobacteriota</taxon>
        <taxon>Syntrophorhabdia</taxon>
        <taxon>Syntrophorhabdales</taxon>
        <taxon>Syntrophorhabdaceae</taxon>
        <taxon>Syntrophorhabdus</taxon>
    </lineage>
</organism>
<evidence type="ECO:0008006" key="3">
    <source>
        <dbReference type="Google" id="ProtNLM"/>
    </source>
</evidence>
<accession>A0A971M4M8</accession>
<dbReference type="GO" id="GO:0051539">
    <property type="term" value="F:4 iron, 4 sulfur cluster binding"/>
    <property type="evidence" value="ECO:0007669"/>
    <property type="project" value="TreeGrafter"/>
</dbReference>
<gene>
    <name evidence="1" type="ORF">GXY80_06075</name>
</gene>
<sequence>MILPKVTFVEARGNVVRDCPGTRNHICCGYKTIDLVEGCILSCSYCILKAYINAPDIKITKDIDPILSQINEAIEAEKTHILRFGTGELSDSLALDRRYDLNRPLVEFFGQKKKALLELKSKWAYFDHLRECLNPYTVISFSVAPQRIIGQEEVRTSPLYKRLKAARRAQDAGCFVGLHLDPIIIYPGFEKDYHYLIDDIGRILDLKRVIWVSLGLLRFPPRLMDRFIEEGRKNLLHGEFIRGEDGKYRYLKAERIRVYEMLYRLLKSREADLFIYLCMEREDVWKSVTNITLAKNDDLAGLFDRRINQFYGGTL</sequence>
<protein>
    <recommendedName>
        <fullName evidence="3">Spore photoproduct lyase</fullName>
    </recommendedName>
</protein>
<evidence type="ECO:0000313" key="2">
    <source>
        <dbReference type="Proteomes" id="UP000777265"/>
    </source>
</evidence>
<dbReference type="Gene3D" id="3.40.50.12110">
    <property type="match status" value="1"/>
</dbReference>
<reference evidence="1" key="2">
    <citation type="submission" date="2020-01" db="EMBL/GenBank/DDBJ databases">
        <authorList>
            <person name="Campanaro S."/>
        </authorList>
    </citation>
    <scope>NUCLEOTIDE SEQUENCE</scope>
    <source>
        <strain evidence="1">AS06rmzACSIP_7</strain>
    </source>
</reference>